<evidence type="ECO:0000313" key="1">
    <source>
        <dbReference type="EMBL" id="AKH19742.1"/>
    </source>
</evidence>
<keyword evidence="2" id="KW-1185">Reference proteome</keyword>
<dbReference type="Proteomes" id="UP000034410">
    <property type="component" value="Chromosome"/>
</dbReference>
<gene>
    <name evidence="1" type="ORF">AAY24_04500</name>
</gene>
<protein>
    <recommendedName>
        <fullName evidence="3">YebG family protein</fullName>
    </recommendedName>
</protein>
<reference evidence="1 2" key="1">
    <citation type="journal article" date="2015" name="Genome Announc.">
        <title>Complete Genome Sequence of Sedimenticola thiotaurini Strain SIP-G1, a Polyphosphate- and Polyhydroxyalkanoate-Accumulating Sulfur-Oxidizing Gammaproteobacterium Isolated from Salt Marsh Sediments.</title>
        <authorList>
            <person name="Flood B.E."/>
            <person name="Jones D.S."/>
            <person name="Bailey J.V."/>
        </authorList>
    </citation>
    <scope>NUCLEOTIDE SEQUENCE [LARGE SCALE GENOMIC DNA]</scope>
    <source>
        <strain evidence="1 2">SIP-G1</strain>
    </source>
</reference>
<dbReference type="EMBL" id="CP011412">
    <property type="protein sequence ID" value="AKH19742.1"/>
    <property type="molecule type" value="Genomic_DNA"/>
</dbReference>
<dbReference type="OrthoDB" id="6415307at2"/>
<dbReference type="Pfam" id="PF07130">
    <property type="entry name" value="YebG"/>
    <property type="match status" value="1"/>
</dbReference>
<dbReference type="KEGG" id="seds:AAY24_04500"/>
<dbReference type="InterPro" id="IPR009813">
    <property type="entry name" value="Uncharacterised_YebG"/>
</dbReference>
<sequence length="93" mass="10624">MAVIAMWKCDRDNSMFDNKKEADAHDRMLELGEHFSHLLEQVIPQVDEQAAEEFGLILARNKELIIQACKGKPEVISEIELEDKKVTQLSASR</sequence>
<evidence type="ECO:0008006" key="3">
    <source>
        <dbReference type="Google" id="ProtNLM"/>
    </source>
</evidence>
<proteinExistence type="predicted"/>
<dbReference type="AlphaFoldDB" id="A0A0F7JVX8"/>
<dbReference type="Gene3D" id="1.10.10.710">
    <property type="entry name" value="PSPTO_1197 like"/>
    <property type="match status" value="1"/>
</dbReference>
<dbReference type="RefSeq" id="WP_046858678.1">
    <property type="nucleotide sequence ID" value="NZ_CP011412.1"/>
</dbReference>
<name>A0A0F7JVX8_9GAMM</name>
<organism evidence="1 2">
    <name type="scientific">Sedimenticola thiotaurini</name>
    <dbReference type="NCBI Taxonomy" id="1543721"/>
    <lineage>
        <taxon>Bacteria</taxon>
        <taxon>Pseudomonadati</taxon>
        <taxon>Pseudomonadota</taxon>
        <taxon>Gammaproteobacteria</taxon>
        <taxon>Chromatiales</taxon>
        <taxon>Sedimenticolaceae</taxon>
        <taxon>Sedimenticola</taxon>
    </lineage>
</organism>
<accession>A0A0F7JVX8</accession>
<dbReference type="InterPro" id="IPR038627">
    <property type="entry name" value="YebG-like_sf"/>
</dbReference>
<evidence type="ECO:0000313" key="2">
    <source>
        <dbReference type="Proteomes" id="UP000034410"/>
    </source>
</evidence>